<dbReference type="EMBL" id="RBWV01000015">
    <property type="protein sequence ID" value="RKS69230.1"/>
    <property type="molecule type" value="Genomic_DNA"/>
</dbReference>
<comment type="similarity">
    <text evidence="1 3">Belongs to the complex I 30 kDa subunit family.</text>
</comment>
<keyword evidence="7" id="KW-0830">Ubiquinone</keyword>
<dbReference type="InterPro" id="IPR001268">
    <property type="entry name" value="NADH_UbQ_OxRdtase_30kDa_su"/>
</dbReference>
<keyword evidence="8" id="KW-1185">Reference proteome</keyword>
<sequence length="196" mass="20861">MSAPFETAQVEQALAGLGAALRGTARTLATPSDLPRAAVAPEAWAVALRALRDGLGTTWFDWLTGVDESDHLEVVACLLAPSGPSAGHGVLLTTALDPGAPVLETAVGVFRGAAWHEREAHEMFGIDFAGHPRLRPLLLPPGFEGHPLRKDFVLASRVARPWPGEHEPSGRTRRRALPPGVPEPGTWGEDAAERTR</sequence>
<dbReference type="RefSeq" id="WP_231121972.1">
    <property type="nucleotide sequence ID" value="NZ_RBWV01000015.1"/>
</dbReference>
<protein>
    <recommendedName>
        <fullName evidence="4">NADH-quinone oxidoreductase</fullName>
        <ecNumber evidence="4">7.1.1.-</ecNumber>
    </recommendedName>
</protein>
<feature type="domain" description="NADH:ubiquinone oxidoreductase 30kDa subunit" evidence="6">
    <location>
        <begin position="39"/>
        <end position="157"/>
    </location>
</feature>
<dbReference type="InterPro" id="IPR037232">
    <property type="entry name" value="NADH_quin_OxRdtase_su_C/D-like"/>
</dbReference>
<dbReference type="Pfam" id="PF00329">
    <property type="entry name" value="Complex1_30kDa"/>
    <property type="match status" value="1"/>
</dbReference>
<dbReference type="SUPFAM" id="SSF143243">
    <property type="entry name" value="Nqo5-like"/>
    <property type="match status" value="1"/>
</dbReference>
<evidence type="ECO:0000256" key="2">
    <source>
        <dbReference type="ARBA" id="ARBA00022448"/>
    </source>
</evidence>
<keyword evidence="2 3" id="KW-0813">Transport</keyword>
<dbReference type="InterPro" id="IPR020396">
    <property type="entry name" value="NADH_UbQ_OxRdtase_CS"/>
</dbReference>
<proteinExistence type="inferred from homology"/>
<dbReference type="PANTHER" id="PTHR10884:SF14">
    <property type="entry name" value="NADH DEHYDROGENASE [UBIQUINONE] IRON-SULFUR PROTEIN 3, MITOCHONDRIAL"/>
    <property type="match status" value="1"/>
</dbReference>
<evidence type="ECO:0000256" key="5">
    <source>
        <dbReference type="SAM" id="MobiDB-lite"/>
    </source>
</evidence>
<dbReference type="InParanoid" id="A0A420XL15"/>
<dbReference type="PANTHER" id="PTHR10884">
    <property type="entry name" value="NADH DEHYDROGENASE UBIQUINONE IRON-SULFUR PROTEIN 3"/>
    <property type="match status" value="1"/>
</dbReference>
<comment type="caution">
    <text evidence="7">The sequence shown here is derived from an EMBL/GenBank/DDBJ whole genome shotgun (WGS) entry which is preliminary data.</text>
</comment>
<dbReference type="GO" id="GO:0016651">
    <property type="term" value="F:oxidoreductase activity, acting on NAD(P)H"/>
    <property type="evidence" value="ECO:0007669"/>
    <property type="project" value="InterPro"/>
</dbReference>
<evidence type="ECO:0000259" key="6">
    <source>
        <dbReference type="Pfam" id="PF00329"/>
    </source>
</evidence>
<organism evidence="7 8">
    <name type="scientific">Motilibacter peucedani</name>
    <dbReference type="NCBI Taxonomy" id="598650"/>
    <lineage>
        <taxon>Bacteria</taxon>
        <taxon>Bacillati</taxon>
        <taxon>Actinomycetota</taxon>
        <taxon>Actinomycetes</taxon>
        <taxon>Motilibacterales</taxon>
        <taxon>Motilibacteraceae</taxon>
        <taxon>Motilibacter</taxon>
    </lineage>
</organism>
<dbReference type="GO" id="GO:0008137">
    <property type="term" value="F:NADH dehydrogenase (ubiquinone) activity"/>
    <property type="evidence" value="ECO:0007669"/>
    <property type="project" value="InterPro"/>
</dbReference>
<dbReference type="Gene3D" id="3.30.460.80">
    <property type="entry name" value="NADH:ubiquinone oxidoreductase, 30kDa subunit"/>
    <property type="match status" value="1"/>
</dbReference>
<gene>
    <name evidence="7" type="ORF">CLV35_3404</name>
</gene>
<reference evidence="7 8" key="1">
    <citation type="submission" date="2018-10" db="EMBL/GenBank/DDBJ databases">
        <title>Genomic Encyclopedia of Archaeal and Bacterial Type Strains, Phase II (KMG-II): from individual species to whole genera.</title>
        <authorList>
            <person name="Goeker M."/>
        </authorList>
    </citation>
    <scope>NUCLEOTIDE SEQUENCE [LARGE SCALE GENOMIC DNA]</scope>
    <source>
        <strain evidence="7 8">RP-AC37</strain>
    </source>
</reference>
<feature type="region of interest" description="Disordered" evidence="5">
    <location>
        <begin position="160"/>
        <end position="196"/>
    </location>
</feature>
<keyword evidence="3" id="KW-0520">NAD</keyword>
<dbReference type="PROSITE" id="PS00542">
    <property type="entry name" value="COMPLEX1_30K"/>
    <property type="match status" value="1"/>
</dbReference>
<dbReference type="GO" id="GO:0048038">
    <property type="term" value="F:quinone binding"/>
    <property type="evidence" value="ECO:0007669"/>
    <property type="project" value="UniProtKB-KW"/>
</dbReference>
<keyword evidence="4" id="KW-0874">Quinone</keyword>
<evidence type="ECO:0000256" key="1">
    <source>
        <dbReference type="ARBA" id="ARBA00007569"/>
    </source>
</evidence>
<dbReference type="Proteomes" id="UP000281955">
    <property type="component" value="Unassembled WGS sequence"/>
</dbReference>
<accession>A0A420XL15</accession>
<keyword evidence="3" id="KW-1278">Translocase</keyword>
<comment type="catalytic activity">
    <reaction evidence="4">
        <text>a quinone + NADH + 5 H(+)(in) = a quinol + NAD(+) + 4 H(+)(out)</text>
        <dbReference type="Rhea" id="RHEA:57888"/>
        <dbReference type="ChEBI" id="CHEBI:15378"/>
        <dbReference type="ChEBI" id="CHEBI:24646"/>
        <dbReference type="ChEBI" id="CHEBI:57540"/>
        <dbReference type="ChEBI" id="CHEBI:57945"/>
        <dbReference type="ChEBI" id="CHEBI:132124"/>
    </reaction>
</comment>
<name>A0A420XL15_9ACTN</name>
<dbReference type="EC" id="7.1.1.-" evidence="4"/>
<evidence type="ECO:0000256" key="4">
    <source>
        <dbReference type="RuleBase" id="RU003582"/>
    </source>
</evidence>
<evidence type="ECO:0000313" key="7">
    <source>
        <dbReference type="EMBL" id="RKS69230.1"/>
    </source>
</evidence>
<dbReference type="AlphaFoldDB" id="A0A420XL15"/>
<evidence type="ECO:0000313" key="8">
    <source>
        <dbReference type="Proteomes" id="UP000281955"/>
    </source>
</evidence>
<comment type="function">
    <text evidence="4">NDH-1 shuttles electrons from NADH, via FMN and iron-sulfur (Fe-S) centers, to quinones in the respiratory chain.</text>
</comment>
<evidence type="ECO:0000256" key="3">
    <source>
        <dbReference type="RuleBase" id="RU003456"/>
    </source>
</evidence>